<dbReference type="PROSITE" id="PS51188">
    <property type="entry name" value="ZF_CR"/>
    <property type="match status" value="1"/>
</dbReference>
<evidence type="ECO:0000256" key="1">
    <source>
        <dbReference type="ARBA" id="ARBA00022490"/>
    </source>
</evidence>
<dbReference type="GO" id="GO:0008270">
    <property type="term" value="F:zinc ion binding"/>
    <property type="evidence" value="ECO:0007669"/>
    <property type="project" value="UniProtKB-UniRule"/>
</dbReference>
<dbReference type="OrthoDB" id="9779889at2"/>
<feature type="binding site" evidence="11">
    <location>
        <position position="177"/>
    </location>
    <ligand>
        <name>Zn(2+)</name>
        <dbReference type="ChEBI" id="CHEBI:29105"/>
        <label>2</label>
    </ligand>
</feature>
<dbReference type="SMART" id="SM00271">
    <property type="entry name" value="DnaJ"/>
    <property type="match status" value="1"/>
</dbReference>
<dbReference type="PANTHER" id="PTHR43096">
    <property type="entry name" value="DNAJ HOMOLOG 1, MITOCHONDRIAL-RELATED"/>
    <property type="match status" value="1"/>
</dbReference>
<dbReference type="SUPFAM" id="SSF57938">
    <property type="entry name" value="DnaJ/Hsp40 cysteine-rich domain"/>
    <property type="match status" value="1"/>
</dbReference>
<dbReference type="InterPro" id="IPR001305">
    <property type="entry name" value="HSP_DnaJ_Cys-rich_dom"/>
</dbReference>
<feature type="repeat" description="CXXCXGXG motif" evidence="11">
    <location>
        <begin position="188"/>
        <end position="195"/>
    </location>
</feature>
<comment type="domain">
    <text evidence="11">The J domain is necessary and sufficient to stimulate DnaK ATPase activity. Zinc center 1 plays an important role in the autonomous, DnaK-independent chaperone activity of DnaJ. Zinc center 2 is essential for interaction with DnaK and for DnaJ activity.</text>
</comment>
<dbReference type="InterPro" id="IPR036869">
    <property type="entry name" value="J_dom_sf"/>
</dbReference>
<keyword evidence="5 11" id="KW-0863">Zinc-finger</keyword>
<protein>
    <recommendedName>
        <fullName evidence="10 11">Chaperone protein DnaJ</fullName>
    </recommendedName>
</protein>
<dbReference type="Proteomes" id="UP000481339">
    <property type="component" value="Unassembled WGS sequence"/>
</dbReference>
<evidence type="ECO:0000256" key="2">
    <source>
        <dbReference type="ARBA" id="ARBA00022705"/>
    </source>
</evidence>
<evidence type="ECO:0000259" key="13">
    <source>
        <dbReference type="PROSITE" id="PS50076"/>
    </source>
</evidence>
<dbReference type="GO" id="GO:0031072">
    <property type="term" value="F:heat shock protein binding"/>
    <property type="evidence" value="ECO:0007669"/>
    <property type="project" value="InterPro"/>
</dbReference>
<feature type="domain" description="J" evidence="13">
    <location>
        <begin position="3"/>
        <end position="67"/>
    </location>
</feature>
<feature type="domain" description="CR-type" evidence="14">
    <location>
        <begin position="118"/>
        <end position="200"/>
    </location>
</feature>
<dbReference type="InterPro" id="IPR018253">
    <property type="entry name" value="DnaJ_domain_CS"/>
</dbReference>
<feature type="binding site" evidence="11">
    <location>
        <position position="148"/>
    </location>
    <ligand>
        <name>Zn(2+)</name>
        <dbReference type="ChEBI" id="CHEBI:29105"/>
        <label>2</label>
    </ligand>
</feature>
<name>A0A7C8FJX2_9MICO</name>
<organism evidence="15 16">
    <name type="scientific">Pseudoclavibacter caeni</name>
    <dbReference type="NCBI Taxonomy" id="908846"/>
    <lineage>
        <taxon>Bacteria</taxon>
        <taxon>Bacillati</taxon>
        <taxon>Actinomycetota</taxon>
        <taxon>Actinomycetes</taxon>
        <taxon>Micrococcales</taxon>
        <taxon>Microbacteriaceae</taxon>
        <taxon>Pseudoclavibacter</taxon>
    </lineage>
</organism>
<dbReference type="SUPFAM" id="SSF49493">
    <property type="entry name" value="HSP40/DnaJ peptide-binding domain"/>
    <property type="match status" value="2"/>
</dbReference>
<proteinExistence type="inferred from homology"/>
<dbReference type="GO" id="GO:0005737">
    <property type="term" value="C:cytoplasm"/>
    <property type="evidence" value="ECO:0007669"/>
    <property type="project" value="UniProtKB-SubCell"/>
</dbReference>
<dbReference type="Gene3D" id="1.10.287.110">
    <property type="entry name" value="DnaJ domain"/>
    <property type="match status" value="1"/>
</dbReference>
<feature type="binding site" evidence="11">
    <location>
        <position position="131"/>
    </location>
    <ligand>
        <name>Zn(2+)</name>
        <dbReference type="ChEBI" id="CHEBI:29105"/>
        <label>1</label>
    </ligand>
</feature>
<reference evidence="15 16" key="1">
    <citation type="submission" date="2019-09" db="EMBL/GenBank/DDBJ databases">
        <title>Phylogeny of genus Pseudoclavibacter and closely related genus.</title>
        <authorList>
            <person name="Li Y."/>
        </authorList>
    </citation>
    <scope>NUCLEOTIDE SEQUENCE [LARGE SCALE GENOMIC DNA]</scope>
    <source>
        <strain evidence="15 16">JCM 16921</strain>
    </source>
</reference>
<keyword evidence="2 11" id="KW-0235">DNA replication</keyword>
<dbReference type="Pfam" id="PF00684">
    <property type="entry name" value="DnaJ_CXXCXGXG"/>
    <property type="match status" value="1"/>
</dbReference>
<dbReference type="Pfam" id="PF00226">
    <property type="entry name" value="DnaJ"/>
    <property type="match status" value="1"/>
</dbReference>
<comment type="subunit">
    <text evidence="11">Homodimer.</text>
</comment>
<keyword evidence="8 11" id="KW-0143">Chaperone</keyword>
<evidence type="ECO:0000256" key="9">
    <source>
        <dbReference type="ARBA" id="ARBA00061004"/>
    </source>
</evidence>
<evidence type="ECO:0000256" key="8">
    <source>
        <dbReference type="ARBA" id="ARBA00023186"/>
    </source>
</evidence>
<comment type="caution">
    <text evidence="15">The sequence shown here is derived from an EMBL/GenBank/DDBJ whole genome shotgun (WGS) entry which is preliminary data.</text>
</comment>
<feature type="repeat" description="CXXCXGXG motif" evidence="11">
    <location>
        <begin position="148"/>
        <end position="155"/>
    </location>
</feature>
<comment type="cofactor">
    <cofactor evidence="11">
        <name>Zn(2+)</name>
        <dbReference type="ChEBI" id="CHEBI:29105"/>
    </cofactor>
    <text evidence="11">Binds 2 Zn(2+) ions per monomer.</text>
</comment>
<keyword evidence="4 11" id="KW-0677">Repeat</keyword>
<feature type="binding site" evidence="11">
    <location>
        <position position="174"/>
    </location>
    <ligand>
        <name>Zn(2+)</name>
        <dbReference type="ChEBI" id="CHEBI:29105"/>
        <label>2</label>
    </ligand>
</feature>
<comment type="function">
    <text evidence="11">Participates actively in the response to hyperosmotic and heat shock by preventing the aggregation of stress-denatured proteins and by disaggregating proteins, also in an autonomous, DnaK-independent fashion. Unfolded proteins bind initially to DnaJ; upon interaction with the DnaJ-bound protein, DnaK hydrolyzes its bound ATP, resulting in the formation of a stable complex. GrpE releases ADP from DnaK; ATP binding to DnaK triggers the release of the substrate protein, thus completing the reaction cycle. Several rounds of ATP-dependent interactions between DnaJ, DnaK and GrpE are required for fully efficient folding. Also involved, together with DnaK and GrpE, in the DNA replication of plasmids through activation of initiation proteins.</text>
</comment>
<dbReference type="CDD" id="cd10747">
    <property type="entry name" value="DnaJ_C"/>
    <property type="match status" value="1"/>
</dbReference>
<sequence length="365" mass="39718">MTDHYETLGVSHDASQDEIKKAYRRLARRLHPDVNPDPAAAEQFKQVTLAYEVLSDETKRAQYDRGDTGDGAFGFGDIFDAFFGGGQGRSRREPKPRAQRGDDALVRLQVTLRDVVFGATKTVELDTAKRCETCDGSGAAPGSHPETCEYCHGQGYVQQTVRSLLGNVLTETACPICKGYGTTIPQPCPDCAGQGRVRTRESLDVPVPAGIDNGVRLHLAGRGEVGPGGGPRGDLYLEVNVQSDETFTRDGDALLATLDVSMTDAILGVETEIETFDGPLPIEVRPGTQSGDVITLRGHGVTRLHRDARGDLRVTVRVQTPTRLTAEQRRLVKRLADSRGDEAPRLANAGRTGFQRFRDRFMGRG</sequence>
<keyword evidence="1 11" id="KW-0963">Cytoplasm</keyword>
<evidence type="ECO:0000313" key="15">
    <source>
        <dbReference type="EMBL" id="KAB1631675.1"/>
    </source>
</evidence>
<dbReference type="GO" id="GO:0006260">
    <property type="term" value="P:DNA replication"/>
    <property type="evidence" value="ECO:0007669"/>
    <property type="project" value="UniProtKB-KW"/>
</dbReference>
<dbReference type="CDD" id="cd10719">
    <property type="entry name" value="DnaJ_zf"/>
    <property type="match status" value="1"/>
</dbReference>
<accession>A0A7C8FJX2</accession>
<dbReference type="Gene3D" id="2.60.260.20">
    <property type="entry name" value="Urease metallochaperone UreE, N-terminal domain"/>
    <property type="match status" value="2"/>
</dbReference>
<dbReference type="HAMAP" id="MF_01152">
    <property type="entry name" value="DnaJ"/>
    <property type="match status" value="1"/>
</dbReference>
<evidence type="ECO:0000256" key="4">
    <source>
        <dbReference type="ARBA" id="ARBA00022737"/>
    </source>
</evidence>
<dbReference type="PROSITE" id="PS00636">
    <property type="entry name" value="DNAJ_1"/>
    <property type="match status" value="1"/>
</dbReference>
<dbReference type="PANTHER" id="PTHR43096:SF48">
    <property type="entry name" value="CHAPERONE PROTEIN DNAJ"/>
    <property type="match status" value="1"/>
</dbReference>
<feature type="repeat" description="CXXCXGXG motif" evidence="11">
    <location>
        <begin position="131"/>
        <end position="138"/>
    </location>
</feature>
<dbReference type="GO" id="GO:0005524">
    <property type="term" value="F:ATP binding"/>
    <property type="evidence" value="ECO:0007669"/>
    <property type="project" value="InterPro"/>
</dbReference>
<dbReference type="CDD" id="cd06257">
    <property type="entry name" value="DnaJ"/>
    <property type="match status" value="1"/>
</dbReference>
<keyword evidence="16" id="KW-1185">Reference proteome</keyword>
<comment type="similarity">
    <text evidence="9 11">Belongs to the DnaJ family.</text>
</comment>
<keyword evidence="3 11" id="KW-0479">Metal-binding</keyword>
<dbReference type="GO" id="GO:0009408">
    <property type="term" value="P:response to heat"/>
    <property type="evidence" value="ECO:0007669"/>
    <property type="project" value="InterPro"/>
</dbReference>
<dbReference type="EMBL" id="WBKA01000005">
    <property type="protein sequence ID" value="KAB1631675.1"/>
    <property type="molecule type" value="Genomic_DNA"/>
</dbReference>
<evidence type="ECO:0000259" key="14">
    <source>
        <dbReference type="PROSITE" id="PS51188"/>
    </source>
</evidence>
<evidence type="ECO:0000256" key="6">
    <source>
        <dbReference type="ARBA" id="ARBA00022833"/>
    </source>
</evidence>
<evidence type="ECO:0000256" key="7">
    <source>
        <dbReference type="ARBA" id="ARBA00023016"/>
    </source>
</evidence>
<dbReference type="Pfam" id="PF01556">
    <property type="entry name" value="DnaJ_C"/>
    <property type="match status" value="1"/>
</dbReference>
<dbReference type="AlphaFoldDB" id="A0A7C8FJX2"/>
<dbReference type="FunFam" id="2.60.260.20:FF:000005">
    <property type="entry name" value="Chaperone protein dnaJ 1, mitochondrial"/>
    <property type="match status" value="1"/>
</dbReference>
<evidence type="ECO:0000313" key="16">
    <source>
        <dbReference type="Proteomes" id="UP000481339"/>
    </source>
</evidence>
<keyword evidence="6 11" id="KW-0862">Zinc</keyword>
<dbReference type="InterPro" id="IPR002939">
    <property type="entry name" value="DnaJ_C"/>
</dbReference>
<dbReference type="PROSITE" id="PS50076">
    <property type="entry name" value="DNAJ_2"/>
    <property type="match status" value="1"/>
</dbReference>
<dbReference type="RefSeq" id="WP_158036529.1">
    <property type="nucleotide sequence ID" value="NZ_BAAAZV010000011.1"/>
</dbReference>
<evidence type="ECO:0000256" key="10">
    <source>
        <dbReference type="ARBA" id="ARBA00067609"/>
    </source>
</evidence>
<dbReference type="PRINTS" id="PR00625">
    <property type="entry name" value="JDOMAIN"/>
</dbReference>
<feature type="binding site" evidence="11">
    <location>
        <position position="188"/>
    </location>
    <ligand>
        <name>Zn(2+)</name>
        <dbReference type="ChEBI" id="CHEBI:29105"/>
        <label>1</label>
    </ligand>
</feature>
<feature type="binding site" evidence="11">
    <location>
        <position position="191"/>
    </location>
    <ligand>
        <name>Zn(2+)</name>
        <dbReference type="ChEBI" id="CHEBI:29105"/>
        <label>1</label>
    </ligand>
</feature>
<dbReference type="GO" id="GO:0042026">
    <property type="term" value="P:protein refolding"/>
    <property type="evidence" value="ECO:0007669"/>
    <property type="project" value="TreeGrafter"/>
</dbReference>
<dbReference type="Gene3D" id="2.10.230.10">
    <property type="entry name" value="Heat shock protein DnaJ, cysteine-rich domain"/>
    <property type="match status" value="1"/>
</dbReference>
<dbReference type="SUPFAM" id="SSF46565">
    <property type="entry name" value="Chaperone J-domain"/>
    <property type="match status" value="1"/>
</dbReference>
<dbReference type="FunFam" id="2.10.230.10:FF:000002">
    <property type="entry name" value="Molecular chaperone DnaJ"/>
    <property type="match status" value="1"/>
</dbReference>
<dbReference type="GO" id="GO:0051082">
    <property type="term" value="F:unfolded protein binding"/>
    <property type="evidence" value="ECO:0007669"/>
    <property type="project" value="UniProtKB-UniRule"/>
</dbReference>
<evidence type="ECO:0000256" key="11">
    <source>
        <dbReference type="HAMAP-Rule" id="MF_01152"/>
    </source>
</evidence>
<dbReference type="InterPro" id="IPR036410">
    <property type="entry name" value="HSP_DnaJ_Cys-rich_dom_sf"/>
</dbReference>
<dbReference type="InterPro" id="IPR008971">
    <property type="entry name" value="HSP40/DnaJ_pept-bd"/>
</dbReference>
<comment type="subcellular location">
    <subcellularLocation>
        <location evidence="11">Cytoplasm</location>
    </subcellularLocation>
</comment>
<gene>
    <name evidence="11 15" type="primary">dnaJ</name>
    <name evidence="15" type="ORF">F8O02_06955</name>
</gene>
<evidence type="ECO:0000256" key="5">
    <source>
        <dbReference type="ARBA" id="ARBA00022771"/>
    </source>
</evidence>
<feature type="binding site" evidence="11">
    <location>
        <position position="134"/>
    </location>
    <ligand>
        <name>Zn(2+)</name>
        <dbReference type="ChEBI" id="CHEBI:29105"/>
        <label>1</label>
    </ligand>
</feature>
<dbReference type="NCBIfam" id="NF008035">
    <property type="entry name" value="PRK10767.1"/>
    <property type="match status" value="1"/>
</dbReference>
<feature type="binding site" evidence="11">
    <location>
        <position position="151"/>
    </location>
    <ligand>
        <name>Zn(2+)</name>
        <dbReference type="ChEBI" id="CHEBI:29105"/>
        <label>2</label>
    </ligand>
</feature>
<dbReference type="InterPro" id="IPR012724">
    <property type="entry name" value="DnaJ"/>
</dbReference>
<feature type="zinc finger region" description="CR-type" evidence="12">
    <location>
        <begin position="118"/>
        <end position="200"/>
    </location>
</feature>
<dbReference type="InterPro" id="IPR001623">
    <property type="entry name" value="DnaJ_domain"/>
</dbReference>
<evidence type="ECO:0000256" key="3">
    <source>
        <dbReference type="ARBA" id="ARBA00022723"/>
    </source>
</evidence>
<feature type="repeat" description="CXXCXGXG motif" evidence="11">
    <location>
        <begin position="174"/>
        <end position="181"/>
    </location>
</feature>
<evidence type="ECO:0000256" key="12">
    <source>
        <dbReference type="PROSITE-ProRule" id="PRU00546"/>
    </source>
</evidence>
<keyword evidence="7 11" id="KW-0346">Stress response</keyword>